<evidence type="ECO:0000256" key="2">
    <source>
        <dbReference type="ARBA" id="ARBA00012438"/>
    </source>
</evidence>
<dbReference type="EC" id="2.7.13.3" evidence="2"/>
<evidence type="ECO:0000259" key="7">
    <source>
        <dbReference type="PROSITE" id="PS50112"/>
    </source>
</evidence>
<dbReference type="Pfam" id="PF03705">
    <property type="entry name" value="CheR_N"/>
    <property type="match status" value="1"/>
</dbReference>
<feature type="domain" description="PAS" evidence="7">
    <location>
        <begin position="878"/>
        <end position="921"/>
    </location>
</feature>
<dbReference type="InterPro" id="IPR000014">
    <property type="entry name" value="PAS"/>
</dbReference>
<feature type="domain" description="Histidine kinase" evidence="6">
    <location>
        <begin position="1020"/>
        <end position="1233"/>
    </location>
</feature>
<evidence type="ECO:0000256" key="4">
    <source>
        <dbReference type="SAM" id="Coils"/>
    </source>
</evidence>
<feature type="active site" evidence="3">
    <location>
        <position position="173"/>
    </location>
</feature>
<evidence type="ECO:0000313" key="10">
    <source>
        <dbReference type="EMBL" id="MDE1460638.1"/>
    </source>
</evidence>
<comment type="caution">
    <text evidence="10">The sequence shown here is derived from an EMBL/GenBank/DDBJ whole genome shotgun (WGS) entry which is preliminary data.</text>
</comment>
<keyword evidence="10" id="KW-0547">Nucleotide-binding</keyword>
<dbReference type="Pfam" id="PF01739">
    <property type="entry name" value="CheR"/>
    <property type="match status" value="1"/>
</dbReference>
<feature type="region of interest" description="Disordered" evidence="5">
    <location>
        <begin position="1"/>
        <end position="38"/>
    </location>
</feature>
<dbReference type="PROSITE" id="PS50109">
    <property type="entry name" value="HIS_KIN"/>
    <property type="match status" value="1"/>
</dbReference>
<sequence length="1234" mass="140476">MEDKSKEDVRINAANSSDIVVDETKTTTEQSQDKEQPAILPTKAPEYVVGIGASAGGLEALEELFRAMPLQTGMAFIIIQHLSPDYKSLMNELLARKTDIPIHIAEDQMPVEKDNIYLLPPKKEMIVSNGKLLLTEREHSDTINMPINTFFRSLAETYQDKSIAIILSGSGSDGSKGIKLIHDSGGFVITQNLDCCKFDSMPRNANKTKCVDLSLPTDEIPDALIKYSKRTIKATQQIALGSLEANEGRFTDIIVLLNNRFDLDFSEYKPSTIVRRLERRLAMIQAETLKDYTNILLSDEEELEALYFDLLIGVTQFFRDPEAFQSLGQKIPDLLKTLQSESNEETRIWVPGCATGQEAYSLAMLIHDIFRQENILQSFKIFATDIHRNSIASAAQGIYTKSEIIGLHSPYKERYLKKLPSGDYQVIPEVRKTIVFAQHNLLKDPPFTKMHMVSCRNLMIYFNQAAQQRVFSLFTFALKNKGLLFLGSSESLGRHACDYQCIDSTHKIFQKNRESHQRPEFQLSSLESRQYRFTSAKRHSPPLSIKSKQAQEVLLQRYVPPSLLIDHNGDILHVFGNVGEMLKLDIGAANLNLRSMVSGPAKAVFTQMLNQVNKSYKPIRTRFVEGFIKYDRVDVEIRPLSDSSKDMDYFIVTLKQSNTVLDQQPEEETEEVNPNSTLAVRMRDLEEELLYTKESLQTTVEELETSNEELQASNEELMASNEELQSTNEELQSVNEELFTVNAEHQTKELERAEIEADEKSIVQVSGIGIIFLDENLHIRKFSDSAANLFNFKPSDYGRPFGAISGEGVQSILANINQVLTQGGIIEKEFIPEHGVIYQMRIHRLENLDENSHQQRGIILTFLNISKLYATQRSLARSESRFQAVLDALTDGYFEWDTVHSKLFLSHHCRQKLGYSNEEILTWQRLLEDDTNNVLSTLNKAYEQQSTLEILLPLRKYDRSLYWMLCKCHFSTQHQTDRDYGRLAGQLIDMQQYKRLEANMQHQVHELSRSNELLEQFAHIVSHDLKAPLRHSMHNLHFLNTAIEESNIPSIKTEAQSLNNNLHALQNLIDDVIRFSRFNSEKKKVATVDLNIVVDQAINLLAPSMSNKNFELHCDQLPSIAGDKNMLIHLFQNLLGNALKYNDKEKPKITIKHRLEDKYCFIQVQDNGIGFDPSLSENIFKPFKRLVTKSQYEGSGIGLSICKTVVEQHSGKISVDSTPGEGTIFTIQLPIDNQ</sequence>
<keyword evidence="10" id="KW-0067">ATP-binding</keyword>
<dbReference type="InterPro" id="IPR036097">
    <property type="entry name" value="HisK_dim/P_sf"/>
</dbReference>
<feature type="domain" description="CheR-type methyltransferase" evidence="9">
    <location>
        <begin position="238"/>
        <end position="512"/>
    </location>
</feature>
<organism evidence="10 11">
    <name type="scientific">Spartinivicinus poritis</name>
    <dbReference type="NCBI Taxonomy" id="2994640"/>
    <lineage>
        <taxon>Bacteria</taxon>
        <taxon>Pseudomonadati</taxon>
        <taxon>Pseudomonadota</taxon>
        <taxon>Gammaproteobacteria</taxon>
        <taxon>Oceanospirillales</taxon>
        <taxon>Zooshikellaceae</taxon>
        <taxon>Spartinivicinus</taxon>
    </lineage>
</organism>
<evidence type="ECO:0000256" key="5">
    <source>
        <dbReference type="SAM" id="MobiDB-lite"/>
    </source>
</evidence>
<dbReference type="InterPro" id="IPR000780">
    <property type="entry name" value="CheR_MeTrfase"/>
</dbReference>
<name>A0ABT5U2P9_9GAMM</name>
<dbReference type="Pfam" id="PF01339">
    <property type="entry name" value="CheB_methylest"/>
    <property type="match status" value="1"/>
</dbReference>
<evidence type="ECO:0000256" key="1">
    <source>
        <dbReference type="ARBA" id="ARBA00000085"/>
    </source>
</evidence>
<dbReference type="Gene3D" id="1.10.287.130">
    <property type="match status" value="1"/>
</dbReference>
<keyword evidence="3" id="KW-0378">Hydrolase</keyword>
<dbReference type="PANTHER" id="PTHR24422">
    <property type="entry name" value="CHEMOTAXIS PROTEIN METHYLTRANSFERASE"/>
    <property type="match status" value="1"/>
</dbReference>
<keyword evidence="4" id="KW-0175">Coiled coil</keyword>
<dbReference type="SMART" id="SM00387">
    <property type="entry name" value="HATPase_c"/>
    <property type="match status" value="1"/>
</dbReference>
<dbReference type="PROSITE" id="PS50123">
    <property type="entry name" value="CHER"/>
    <property type="match status" value="1"/>
</dbReference>
<dbReference type="SUPFAM" id="SSF47757">
    <property type="entry name" value="Chemotaxis receptor methyltransferase CheR, N-terminal domain"/>
    <property type="match status" value="1"/>
</dbReference>
<feature type="active site" evidence="3">
    <location>
        <position position="54"/>
    </location>
</feature>
<dbReference type="CDD" id="cd16434">
    <property type="entry name" value="CheB-CheR_fusion"/>
    <property type="match status" value="1"/>
</dbReference>
<dbReference type="Gene3D" id="3.40.50.180">
    <property type="entry name" value="Methylesterase CheB, C-terminal domain"/>
    <property type="match status" value="1"/>
</dbReference>
<dbReference type="RefSeq" id="WP_274687009.1">
    <property type="nucleotide sequence ID" value="NZ_JAPMOU010000001.1"/>
</dbReference>
<dbReference type="SUPFAM" id="SSF55874">
    <property type="entry name" value="ATPase domain of HSP90 chaperone/DNA topoisomerase II/histidine kinase"/>
    <property type="match status" value="1"/>
</dbReference>
<dbReference type="PRINTS" id="PR00996">
    <property type="entry name" value="CHERMTFRASE"/>
</dbReference>
<feature type="compositionally biased region" description="Basic and acidic residues" evidence="5">
    <location>
        <begin position="1"/>
        <end position="10"/>
    </location>
</feature>
<dbReference type="InterPro" id="IPR036890">
    <property type="entry name" value="HATPase_C_sf"/>
</dbReference>
<dbReference type="Pfam" id="PF02518">
    <property type="entry name" value="HATPase_c"/>
    <property type="match status" value="1"/>
</dbReference>
<dbReference type="InterPro" id="IPR003594">
    <property type="entry name" value="HATPase_dom"/>
</dbReference>
<dbReference type="SUPFAM" id="SSF53335">
    <property type="entry name" value="S-adenosyl-L-methionine-dependent methyltransferases"/>
    <property type="match status" value="1"/>
</dbReference>
<dbReference type="InterPro" id="IPR035965">
    <property type="entry name" value="PAS-like_dom_sf"/>
</dbReference>
<dbReference type="InterPro" id="IPR050903">
    <property type="entry name" value="Bact_Chemotaxis_MeTrfase"/>
</dbReference>
<dbReference type="CDD" id="cd00082">
    <property type="entry name" value="HisKA"/>
    <property type="match status" value="1"/>
</dbReference>
<keyword evidence="11" id="KW-1185">Reference proteome</keyword>
<dbReference type="PANTHER" id="PTHR24422:SF10">
    <property type="entry name" value="CHEMOTAXIS PROTEIN METHYLTRANSFERASE 2"/>
    <property type="match status" value="1"/>
</dbReference>
<dbReference type="Proteomes" id="UP001528823">
    <property type="component" value="Unassembled WGS sequence"/>
</dbReference>
<dbReference type="InterPro" id="IPR003661">
    <property type="entry name" value="HisK_dim/P_dom"/>
</dbReference>
<dbReference type="InterPro" id="IPR022641">
    <property type="entry name" value="CheR_N"/>
</dbReference>
<dbReference type="SMART" id="SM00138">
    <property type="entry name" value="MeTrc"/>
    <property type="match status" value="1"/>
</dbReference>
<feature type="domain" description="CheB-type methylesterase" evidence="8">
    <location>
        <begin position="41"/>
        <end position="231"/>
    </location>
</feature>
<reference evidence="10 11" key="1">
    <citation type="submission" date="2022-11" db="EMBL/GenBank/DDBJ databases">
        <title>Spartinivicinus poritis sp. nov., isolated from scleractinian coral Porites lutea.</title>
        <authorList>
            <person name="Zhang G."/>
            <person name="Cai L."/>
            <person name="Wei Q."/>
        </authorList>
    </citation>
    <scope>NUCLEOTIDE SEQUENCE [LARGE SCALE GENOMIC DNA]</scope>
    <source>
        <strain evidence="10 11">A2-2</strain>
    </source>
</reference>
<dbReference type="SUPFAM" id="SSF55785">
    <property type="entry name" value="PYP-like sensor domain (PAS domain)"/>
    <property type="match status" value="2"/>
</dbReference>
<dbReference type="EMBL" id="JAPMOU010000001">
    <property type="protein sequence ID" value="MDE1460638.1"/>
    <property type="molecule type" value="Genomic_DNA"/>
</dbReference>
<feature type="active site" evidence="3">
    <location>
        <position position="81"/>
    </location>
</feature>
<dbReference type="InterPro" id="IPR022642">
    <property type="entry name" value="CheR_C"/>
</dbReference>
<dbReference type="InterPro" id="IPR035909">
    <property type="entry name" value="CheB_C"/>
</dbReference>
<evidence type="ECO:0000259" key="9">
    <source>
        <dbReference type="PROSITE" id="PS50123"/>
    </source>
</evidence>
<dbReference type="Gene3D" id="3.30.565.10">
    <property type="entry name" value="Histidine kinase-like ATPase, C-terminal domain"/>
    <property type="match status" value="1"/>
</dbReference>
<protein>
    <recommendedName>
        <fullName evidence="2">histidine kinase</fullName>
        <ecNumber evidence="2">2.7.13.3</ecNumber>
    </recommendedName>
</protein>
<dbReference type="SUPFAM" id="SSF52738">
    <property type="entry name" value="Methylesterase CheB, C-terminal domain"/>
    <property type="match status" value="1"/>
</dbReference>
<proteinExistence type="predicted"/>
<accession>A0ABT5U2P9</accession>
<dbReference type="Pfam" id="PF13596">
    <property type="entry name" value="PAS_10"/>
    <property type="match status" value="1"/>
</dbReference>
<evidence type="ECO:0000256" key="3">
    <source>
        <dbReference type="PROSITE-ProRule" id="PRU00050"/>
    </source>
</evidence>
<dbReference type="InterPro" id="IPR000673">
    <property type="entry name" value="Sig_transdc_resp-reg_Me-estase"/>
</dbReference>
<dbReference type="PROSITE" id="PS50112">
    <property type="entry name" value="PAS"/>
    <property type="match status" value="1"/>
</dbReference>
<dbReference type="Gene3D" id="3.30.450.20">
    <property type="entry name" value="PAS domain"/>
    <property type="match status" value="1"/>
</dbReference>
<dbReference type="InterPro" id="IPR005467">
    <property type="entry name" value="His_kinase_dom"/>
</dbReference>
<evidence type="ECO:0000259" key="8">
    <source>
        <dbReference type="PROSITE" id="PS50122"/>
    </source>
</evidence>
<dbReference type="PROSITE" id="PS50122">
    <property type="entry name" value="CHEB"/>
    <property type="match status" value="1"/>
</dbReference>
<gene>
    <name evidence="10" type="ORF">ORQ98_01535</name>
</gene>
<evidence type="ECO:0000259" key="6">
    <source>
        <dbReference type="PROSITE" id="PS50109"/>
    </source>
</evidence>
<feature type="coiled-coil region" evidence="4">
    <location>
        <begin position="693"/>
        <end position="744"/>
    </location>
</feature>
<dbReference type="GO" id="GO:0005524">
    <property type="term" value="F:ATP binding"/>
    <property type="evidence" value="ECO:0007669"/>
    <property type="project" value="UniProtKB-KW"/>
</dbReference>
<evidence type="ECO:0000313" key="11">
    <source>
        <dbReference type="Proteomes" id="UP001528823"/>
    </source>
</evidence>
<dbReference type="Gene3D" id="3.40.50.150">
    <property type="entry name" value="Vaccinia Virus protein VP39"/>
    <property type="match status" value="1"/>
</dbReference>
<keyword evidence="3" id="KW-0145">Chemotaxis</keyword>
<dbReference type="SUPFAM" id="SSF47384">
    <property type="entry name" value="Homodimeric domain of signal transducing histidine kinase"/>
    <property type="match status" value="1"/>
</dbReference>
<comment type="catalytic activity">
    <reaction evidence="1">
        <text>ATP + protein L-histidine = ADP + protein N-phospho-L-histidine.</text>
        <dbReference type="EC" id="2.7.13.3"/>
    </reaction>
</comment>
<dbReference type="InterPro" id="IPR029063">
    <property type="entry name" value="SAM-dependent_MTases_sf"/>
</dbReference>
<feature type="compositionally biased region" description="Basic and acidic residues" evidence="5">
    <location>
        <begin position="22"/>
        <end position="36"/>
    </location>
</feature>